<name>D0LMV3_HALO1</name>
<dbReference type="HOGENOM" id="CLU_062026_0_0_7"/>
<keyword evidence="1" id="KW-1133">Transmembrane helix</keyword>
<feature type="transmembrane region" description="Helical" evidence="1">
    <location>
        <begin position="164"/>
        <end position="181"/>
    </location>
</feature>
<feature type="transmembrane region" description="Helical" evidence="1">
    <location>
        <begin position="78"/>
        <end position="97"/>
    </location>
</feature>
<dbReference type="Proteomes" id="UP000001880">
    <property type="component" value="Chromosome"/>
</dbReference>
<feature type="transmembrane region" description="Helical" evidence="1">
    <location>
        <begin position="43"/>
        <end position="62"/>
    </location>
</feature>
<evidence type="ECO:0000313" key="3">
    <source>
        <dbReference type="Proteomes" id="UP000001880"/>
    </source>
</evidence>
<proteinExistence type="predicted"/>
<keyword evidence="1" id="KW-0472">Membrane</keyword>
<organism evidence="2 3">
    <name type="scientific">Haliangium ochraceum (strain DSM 14365 / JCM 11303 / SMP-2)</name>
    <dbReference type="NCBI Taxonomy" id="502025"/>
    <lineage>
        <taxon>Bacteria</taxon>
        <taxon>Pseudomonadati</taxon>
        <taxon>Myxococcota</taxon>
        <taxon>Polyangia</taxon>
        <taxon>Haliangiales</taxon>
        <taxon>Kofleriaceae</taxon>
        <taxon>Haliangium</taxon>
    </lineage>
</organism>
<feature type="transmembrane region" description="Helical" evidence="1">
    <location>
        <begin position="132"/>
        <end position="152"/>
    </location>
</feature>
<dbReference type="OrthoDB" id="9786134at2"/>
<feature type="transmembrane region" description="Helical" evidence="1">
    <location>
        <begin position="20"/>
        <end position="37"/>
    </location>
</feature>
<feature type="transmembrane region" description="Helical" evidence="1">
    <location>
        <begin position="213"/>
        <end position="233"/>
    </location>
</feature>
<feature type="transmembrane region" description="Helical" evidence="1">
    <location>
        <begin position="188"/>
        <end position="207"/>
    </location>
</feature>
<dbReference type="STRING" id="502025.Hoch_0694"/>
<dbReference type="AlphaFoldDB" id="D0LMV3"/>
<accession>D0LMV3</accession>
<evidence type="ECO:0000313" key="2">
    <source>
        <dbReference type="EMBL" id="ACY13324.1"/>
    </source>
</evidence>
<dbReference type="EMBL" id="CP001804">
    <property type="protein sequence ID" value="ACY13324.1"/>
    <property type="molecule type" value="Genomic_DNA"/>
</dbReference>
<protein>
    <recommendedName>
        <fullName evidence="4">Enediyne biosynthesis protein UnbU</fullName>
    </recommendedName>
</protein>
<reference evidence="2 3" key="1">
    <citation type="journal article" date="2010" name="Stand. Genomic Sci.">
        <title>Complete genome sequence of Haliangium ochraceum type strain (SMP-2).</title>
        <authorList>
            <consortium name="US DOE Joint Genome Institute (JGI-PGF)"/>
            <person name="Ivanova N."/>
            <person name="Daum C."/>
            <person name="Lang E."/>
            <person name="Abt B."/>
            <person name="Kopitz M."/>
            <person name="Saunders E."/>
            <person name="Lapidus A."/>
            <person name="Lucas S."/>
            <person name="Glavina Del Rio T."/>
            <person name="Nolan M."/>
            <person name="Tice H."/>
            <person name="Copeland A."/>
            <person name="Cheng J.F."/>
            <person name="Chen F."/>
            <person name="Bruce D."/>
            <person name="Goodwin L."/>
            <person name="Pitluck S."/>
            <person name="Mavromatis K."/>
            <person name="Pati A."/>
            <person name="Mikhailova N."/>
            <person name="Chen A."/>
            <person name="Palaniappan K."/>
            <person name="Land M."/>
            <person name="Hauser L."/>
            <person name="Chang Y.J."/>
            <person name="Jeffries C.D."/>
            <person name="Detter J.C."/>
            <person name="Brettin T."/>
            <person name="Rohde M."/>
            <person name="Goker M."/>
            <person name="Bristow J."/>
            <person name="Markowitz V."/>
            <person name="Eisen J.A."/>
            <person name="Hugenholtz P."/>
            <person name="Kyrpides N.C."/>
            <person name="Klenk H.P."/>
        </authorList>
    </citation>
    <scope>NUCLEOTIDE SEQUENCE [LARGE SCALE GENOMIC DNA]</scope>
    <source>
        <strain evidence="3">DSM 14365 / CIP 107738 / JCM 11303 / AJ 13395 / SMP-2</strain>
    </source>
</reference>
<evidence type="ECO:0008006" key="4">
    <source>
        <dbReference type="Google" id="ProtNLM"/>
    </source>
</evidence>
<keyword evidence="3" id="KW-1185">Reference proteome</keyword>
<keyword evidence="1" id="KW-0812">Transmembrane</keyword>
<dbReference type="KEGG" id="hoh:Hoch_0694"/>
<feature type="transmembrane region" description="Helical" evidence="1">
    <location>
        <begin position="254"/>
        <end position="283"/>
    </location>
</feature>
<gene>
    <name evidence="2" type="ordered locus">Hoch_0694</name>
</gene>
<sequence>MKQATAALPDASRLGGLRRFAVAITALNILGHTVLGFEQSPAHPLVALAVAYGLELLLEWVGARQERRAPRFVGGPRALVDFLLSAHITGLAVAMLLYTNERLLPVAMAAACAIGSKTLFRVRVNGGSRHFLNPSNLGISVTLLAFPWVSIAPPYQFTENVSGAWDWALPGFIVVLGTLLNARYTKRLPLIAAWLGGFFLQAALRSMVFDTPLTAALMPTTGLAFLLFTYYMVTDPATTPGTPRAQVIFGASVALTYATLMVTHVVFGLFFSLSIVCLMRGLILHAQKGFLPTTPAPAPLSTETR</sequence>
<evidence type="ECO:0000256" key="1">
    <source>
        <dbReference type="SAM" id="Phobius"/>
    </source>
</evidence>
<dbReference type="RefSeq" id="WP_012825951.1">
    <property type="nucleotide sequence ID" value="NC_013440.1"/>
</dbReference>
<dbReference type="eggNOG" id="COG4658">
    <property type="taxonomic scope" value="Bacteria"/>
</dbReference>